<dbReference type="PATRIC" id="fig|1630135.4.peg.1807"/>
<dbReference type="RefSeq" id="WP_065248359.1">
    <property type="nucleotide sequence ID" value="NZ_CP012117.1"/>
</dbReference>
<evidence type="ECO:0000313" key="8">
    <source>
        <dbReference type="EMBL" id="ANP28359.1"/>
    </source>
</evidence>
<evidence type="ECO:0000256" key="3">
    <source>
        <dbReference type="ARBA" id="ARBA00022475"/>
    </source>
</evidence>
<proteinExistence type="inferred from homology"/>
<evidence type="ECO:0000256" key="7">
    <source>
        <dbReference type="SAM" id="Phobius"/>
    </source>
</evidence>
<dbReference type="Proteomes" id="UP000092596">
    <property type="component" value="Chromosome"/>
</dbReference>
<dbReference type="PANTHER" id="PTHR34584:SF1">
    <property type="entry name" value="NA(+)_H(+) ANTIPORTER SUBUNIT E1"/>
    <property type="match status" value="1"/>
</dbReference>
<name>A0A1B0ZK76_9MICO</name>
<dbReference type="AlphaFoldDB" id="A0A1B0ZK76"/>
<evidence type="ECO:0000256" key="5">
    <source>
        <dbReference type="ARBA" id="ARBA00022989"/>
    </source>
</evidence>
<dbReference type="EMBL" id="CP012117">
    <property type="protein sequence ID" value="ANP28359.1"/>
    <property type="molecule type" value="Genomic_DNA"/>
</dbReference>
<dbReference type="GO" id="GO:0005886">
    <property type="term" value="C:plasma membrane"/>
    <property type="evidence" value="ECO:0007669"/>
    <property type="project" value="UniProtKB-SubCell"/>
</dbReference>
<dbReference type="NCBIfam" id="NF006521">
    <property type="entry name" value="PRK08965.1-5"/>
    <property type="match status" value="1"/>
</dbReference>
<gene>
    <name evidence="8" type="ORF">DAD186_18090</name>
</gene>
<feature type="transmembrane region" description="Helical" evidence="7">
    <location>
        <begin position="34"/>
        <end position="53"/>
    </location>
</feature>
<reference evidence="8 9" key="1">
    <citation type="submission" date="2015-06" db="EMBL/GenBank/DDBJ databases">
        <title>Investigation of pathophysiology for high-risk pregnancy and development of treatment modality based on it.</title>
        <authorList>
            <person name="Kim B.-C."/>
            <person name="Lim S."/>
        </authorList>
    </citation>
    <scope>NUCLEOTIDE SEQUENCE [LARGE SCALE GENOMIC DNA]</scope>
    <source>
        <strain evidence="8 9">AD1-86</strain>
    </source>
</reference>
<keyword evidence="6 7" id="KW-0472">Membrane</keyword>
<keyword evidence="5 7" id="KW-1133">Transmembrane helix</keyword>
<comment type="similarity">
    <text evidence="2">Belongs to the CPA3 antiporters (TC 2.A.63) subunit E family.</text>
</comment>
<keyword evidence="4 7" id="KW-0812">Transmembrane</keyword>
<evidence type="ECO:0000313" key="9">
    <source>
        <dbReference type="Proteomes" id="UP000092596"/>
    </source>
</evidence>
<protein>
    <recommendedName>
        <fullName evidence="10">Na+/H+ antiporter subunit E</fullName>
    </recommendedName>
</protein>
<keyword evidence="3" id="KW-1003">Cell membrane</keyword>
<dbReference type="Pfam" id="PF01899">
    <property type="entry name" value="MNHE"/>
    <property type="match status" value="1"/>
</dbReference>
<dbReference type="InterPro" id="IPR002758">
    <property type="entry name" value="Cation_antiport_E"/>
</dbReference>
<dbReference type="PANTHER" id="PTHR34584">
    <property type="entry name" value="NA(+)/H(+) ANTIPORTER SUBUNIT E1"/>
    <property type="match status" value="1"/>
</dbReference>
<evidence type="ECO:0000256" key="1">
    <source>
        <dbReference type="ARBA" id="ARBA00004651"/>
    </source>
</evidence>
<sequence>MTRLLNRVRVLPTHALGIVGGALAWCLLWGEFSVLSILGGLLLGASIYVMFPAPPLSREVTLRPVSALVFFAHFAKDLVAGSIQVARFALRPSGSPGSSVLAVQLRSRSDLFLSFTGILATLIPGSVVVEAQRATGTLFFHAIGVTTKEQIKAQHDSILRQEERLLRAFASREILNSAGYSVRGGEADV</sequence>
<evidence type="ECO:0000256" key="6">
    <source>
        <dbReference type="ARBA" id="ARBA00023136"/>
    </source>
</evidence>
<evidence type="ECO:0008006" key="10">
    <source>
        <dbReference type="Google" id="ProtNLM"/>
    </source>
</evidence>
<accession>A0A1B0ZK76</accession>
<dbReference type="STRING" id="1630135.DAD186_18090"/>
<evidence type="ECO:0000256" key="4">
    <source>
        <dbReference type="ARBA" id="ARBA00022692"/>
    </source>
</evidence>
<comment type="subcellular location">
    <subcellularLocation>
        <location evidence="1">Cell membrane</location>
        <topology evidence="1">Multi-pass membrane protein</topology>
    </subcellularLocation>
</comment>
<dbReference type="GO" id="GO:0008324">
    <property type="term" value="F:monoatomic cation transmembrane transporter activity"/>
    <property type="evidence" value="ECO:0007669"/>
    <property type="project" value="InterPro"/>
</dbReference>
<evidence type="ECO:0000256" key="2">
    <source>
        <dbReference type="ARBA" id="ARBA00006228"/>
    </source>
</evidence>
<dbReference type="KEGG" id="dva:DAD186_18090"/>
<organism evidence="8 9">
    <name type="scientific">Dermabacter vaginalis</name>
    <dbReference type="NCBI Taxonomy" id="1630135"/>
    <lineage>
        <taxon>Bacteria</taxon>
        <taxon>Bacillati</taxon>
        <taxon>Actinomycetota</taxon>
        <taxon>Actinomycetes</taxon>
        <taxon>Micrococcales</taxon>
        <taxon>Dermabacteraceae</taxon>
        <taxon>Dermabacter</taxon>
    </lineage>
</organism>